<dbReference type="InterPro" id="IPR001932">
    <property type="entry name" value="PPM-type_phosphatase-like_dom"/>
</dbReference>
<dbReference type="Proteomes" id="UP001597063">
    <property type="component" value="Unassembled WGS sequence"/>
</dbReference>
<sequence length="388" mass="39120">MDADMKPGTDAGRKALGEARGGACASCGEPYEGTDRFCERCGHPHACRIAVPRPEAGPGRCADCGAGAVGADGYCDQCGLRQPSGREHLEAELKGDAGPPSAAAVTDVGSRRARNEDAFALVALPQAVCGVVCDGVATAPGSEEAAWLAAGTAARVLAGRLAAGMSPHLAMRTAAVLAGEAVASLPGSGAPGDPRGRPACTFVSAIVQDGGVTVGWIGDSRAYWLAGPEGGSRLLTRDDSWAVRMIARGTMSAADAWADRRAHLLTAWLGTGAGLLDPHVTAFRPGGPGLVLICSDGFWNDLPDASAIAAVARTGTNTPAGPDPDMDVGADPFADPLAVARRLVRAALDAGGHDNVTVAAIPFPPHGPDGASTGGTEPSLTEFREPGP</sequence>
<dbReference type="Gene3D" id="3.60.40.10">
    <property type="entry name" value="PPM-type phosphatase domain"/>
    <property type="match status" value="1"/>
</dbReference>
<dbReference type="SMART" id="SM00332">
    <property type="entry name" value="PP2Cc"/>
    <property type="match status" value="1"/>
</dbReference>
<reference evidence="4" key="1">
    <citation type="journal article" date="2019" name="Int. J. Syst. Evol. Microbiol.">
        <title>The Global Catalogue of Microorganisms (GCM) 10K type strain sequencing project: providing services to taxonomists for standard genome sequencing and annotation.</title>
        <authorList>
            <consortium name="The Broad Institute Genomics Platform"/>
            <consortium name="The Broad Institute Genome Sequencing Center for Infectious Disease"/>
            <person name="Wu L."/>
            <person name="Ma J."/>
        </authorList>
    </citation>
    <scope>NUCLEOTIDE SEQUENCE [LARGE SCALE GENOMIC DNA]</scope>
    <source>
        <strain evidence="4">JCM 9371</strain>
    </source>
</reference>
<protein>
    <submittedName>
        <fullName evidence="3">PP2C family protein-serine/threonine phosphatase</fullName>
        <ecNumber evidence="3">3.1.3.16</ecNumber>
    </submittedName>
</protein>
<dbReference type="Pfam" id="PF13672">
    <property type="entry name" value="PP2C_2"/>
    <property type="match status" value="1"/>
</dbReference>
<proteinExistence type="predicted"/>
<name>A0ABW2XG45_9ACTN</name>
<dbReference type="GO" id="GO:0004722">
    <property type="term" value="F:protein serine/threonine phosphatase activity"/>
    <property type="evidence" value="ECO:0007669"/>
    <property type="project" value="UniProtKB-EC"/>
</dbReference>
<evidence type="ECO:0000313" key="4">
    <source>
        <dbReference type="Proteomes" id="UP001597063"/>
    </source>
</evidence>
<keyword evidence="3" id="KW-0378">Hydrolase</keyword>
<dbReference type="CDD" id="cd00143">
    <property type="entry name" value="PP2Cc"/>
    <property type="match status" value="1"/>
</dbReference>
<organism evidence="3 4">
    <name type="scientific">Actinomadura fibrosa</name>
    <dbReference type="NCBI Taxonomy" id="111802"/>
    <lineage>
        <taxon>Bacteria</taxon>
        <taxon>Bacillati</taxon>
        <taxon>Actinomycetota</taxon>
        <taxon>Actinomycetes</taxon>
        <taxon>Streptosporangiales</taxon>
        <taxon>Thermomonosporaceae</taxon>
        <taxon>Actinomadura</taxon>
    </lineage>
</organism>
<keyword evidence="4" id="KW-1185">Reference proteome</keyword>
<dbReference type="RefSeq" id="WP_242618857.1">
    <property type="nucleotide sequence ID" value="NZ_CAACUY010000001.1"/>
</dbReference>
<dbReference type="SMART" id="SM00331">
    <property type="entry name" value="PP2C_SIG"/>
    <property type="match status" value="1"/>
</dbReference>
<feature type="region of interest" description="Disordered" evidence="1">
    <location>
        <begin position="362"/>
        <end position="388"/>
    </location>
</feature>
<dbReference type="EMBL" id="JBHTGP010000003">
    <property type="protein sequence ID" value="MFD0683692.1"/>
    <property type="molecule type" value="Genomic_DNA"/>
</dbReference>
<dbReference type="PROSITE" id="PS51746">
    <property type="entry name" value="PPM_2"/>
    <property type="match status" value="1"/>
</dbReference>
<gene>
    <name evidence="3" type="ORF">ACFQZM_04210</name>
</gene>
<accession>A0ABW2XG45</accession>
<dbReference type="EC" id="3.1.3.16" evidence="3"/>
<evidence type="ECO:0000256" key="1">
    <source>
        <dbReference type="SAM" id="MobiDB-lite"/>
    </source>
</evidence>
<feature type="domain" description="PPM-type phosphatase" evidence="2">
    <location>
        <begin position="101"/>
        <end position="363"/>
    </location>
</feature>
<evidence type="ECO:0000259" key="2">
    <source>
        <dbReference type="PROSITE" id="PS51746"/>
    </source>
</evidence>
<comment type="caution">
    <text evidence="3">The sequence shown here is derived from an EMBL/GenBank/DDBJ whole genome shotgun (WGS) entry which is preliminary data.</text>
</comment>
<dbReference type="SUPFAM" id="SSF81606">
    <property type="entry name" value="PP2C-like"/>
    <property type="match status" value="1"/>
</dbReference>
<evidence type="ECO:0000313" key="3">
    <source>
        <dbReference type="EMBL" id="MFD0683692.1"/>
    </source>
</evidence>
<dbReference type="InterPro" id="IPR036457">
    <property type="entry name" value="PPM-type-like_dom_sf"/>
</dbReference>